<dbReference type="AlphaFoldDB" id="R7WDZ3"/>
<dbReference type="Pfam" id="PF23598">
    <property type="entry name" value="LRR_14"/>
    <property type="match status" value="1"/>
</dbReference>
<evidence type="ECO:0000313" key="3">
    <source>
        <dbReference type="EnsemblPlants" id="EMT17274"/>
    </source>
</evidence>
<dbReference type="InterPro" id="IPR055414">
    <property type="entry name" value="LRR_R13L4/SHOC2-like"/>
</dbReference>
<keyword evidence="1" id="KW-0677">Repeat</keyword>
<dbReference type="Gene3D" id="3.80.10.10">
    <property type="entry name" value="Ribonuclease Inhibitor"/>
    <property type="match status" value="1"/>
</dbReference>
<reference evidence="3" key="1">
    <citation type="submission" date="2015-06" db="UniProtKB">
        <authorList>
            <consortium name="EnsemblPlants"/>
        </authorList>
    </citation>
    <scope>IDENTIFICATION</scope>
</reference>
<proteinExistence type="predicted"/>
<evidence type="ECO:0000256" key="1">
    <source>
        <dbReference type="ARBA" id="ARBA00022737"/>
    </source>
</evidence>
<sequence length="136" mass="15134">MKALRKVDIGVLTDEPKEEFLCALVSSLSKTSALRSLHLVSQSGSLDFVCDISPPPLLQHLSLSGSIRQLPDWISSLVHLTKFQVGWTKLVGDQLFGVLCKLPNLKSIQLGRTGYKDRELVARPDTSRKRGFYPGW</sequence>
<dbReference type="InterPro" id="IPR032675">
    <property type="entry name" value="LRR_dom_sf"/>
</dbReference>
<protein>
    <recommendedName>
        <fullName evidence="2">Disease resistance R13L4/SHOC-2-like LRR domain-containing protein</fullName>
    </recommendedName>
</protein>
<dbReference type="SUPFAM" id="SSF52047">
    <property type="entry name" value="RNI-like"/>
    <property type="match status" value="1"/>
</dbReference>
<feature type="domain" description="Disease resistance R13L4/SHOC-2-like LRR" evidence="2">
    <location>
        <begin position="1"/>
        <end position="121"/>
    </location>
</feature>
<name>R7WDZ3_AEGTA</name>
<organism evidence="3">
    <name type="scientific">Aegilops tauschii</name>
    <name type="common">Tausch's goatgrass</name>
    <name type="synonym">Aegilops squarrosa</name>
    <dbReference type="NCBI Taxonomy" id="37682"/>
    <lineage>
        <taxon>Eukaryota</taxon>
        <taxon>Viridiplantae</taxon>
        <taxon>Streptophyta</taxon>
        <taxon>Embryophyta</taxon>
        <taxon>Tracheophyta</taxon>
        <taxon>Spermatophyta</taxon>
        <taxon>Magnoliopsida</taxon>
        <taxon>Liliopsida</taxon>
        <taxon>Poales</taxon>
        <taxon>Poaceae</taxon>
        <taxon>BOP clade</taxon>
        <taxon>Pooideae</taxon>
        <taxon>Triticodae</taxon>
        <taxon>Triticeae</taxon>
        <taxon>Triticinae</taxon>
        <taxon>Aegilops</taxon>
    </lineage>
</organism>
<accession>R7WDZ3</accession>
<dbReference type="EnsemblPlants" id="EMT17274">
    <property type="protein sequence ID" value="EMT17274"/>
    <property type="gene ID" value="F775_01084"/>
</dbReference>
<evidence type="ECO:0000259" key="2">
    <source>
        <dbReference type="Pfam" id="PF23598"/>
    </source>
</evidence>